<dbReference type="InterPro" id="IPR006357">
    <property type="entry name" value="HAD-SF_hydro_IIA"/>
</dbReference>
<dbReference type="SUPFAM" id="SSF56784">
    <property type="entry name" value="HAD-like"/>
    <property type="match status" value="1"/>
</dbReference>
<dbReference type="Pfam" id="PF13242">
    <property type="entry name" value="Hydrolase_like"/>
    <property type="match status" value="1"/>
</dbReference>
<dbReference type="GO" id="GO:0016791">
    <property type="term" value="F:phosphatase activity"/>
    <property type="evidence" value="ECO:0007669"/>
    <property type="project" value="TreeGrafter"/>
</dbReference>
<dbReference type="InterPro" id="IPR023214">
    <property type="entry name" value="HAD_sf"/>
</dbReference>
<dbReference type="AlphaFoldDB" id="A0A4R5CJ07"/>
<name>A0A4R5CJ07_9ACTN</name>
<dbReference type="RefSeq" id="WP_131900546.1">
    <property type="nucleotide sequence ID" value="NZ_SMKZ01000059.1"/>
</dbReference>
<dbReference type="NCBIfam" id="TIGR01460">
    <property type="entry name" value="HAD-SF-IIA"/>
    <property type="match status" value="1"/>
</dbReference>
<feature type="region of interest" description="Disordered" evidence="1">
    <location>
        <begin position="361"/>
        <end position="382"/>
    </location>
</feature>
<keyword evidence="3" id="KW-1185">Reference proteome</keyword>
<gene>
    <name evidence="2" type="ORF">E1269_27245</name>
</gene>
<keyword evidence="2" id="KW-0378">Hydrolase</keyword>
<dbReference type="InterPro" id="IPR036412">
    <property type="entry name" value="HAD-like_sf"/>
</dbReference>
<organism evidence="2 3">
    <name type="scientific">Jiangella asiatica</name>
    <dbReference type="NCBI Taxonomy" id="2530372"/>
    <lineage>
        <taxon>Bacteria</taxon>
        <taxon>Bacillati</taxon>
        <taxon>Actinomycetota</taxon>
        <taxon>Actinomycetes</taxon>
        <taxon>Jiangellales</taxon>
        <taxon>Jiangellaceae</taxon>
        <taxon>Jiangella</taxon>
    </lineage>
</organism>
<dbReference type="Pfam" id="PF13344">
    <property type="entry name" value="Hydrolase_6"/>
    <property type="match status" value="1"/>
</dbReference>
<protein>
    <submittedName>
        <fullName evidence="2">HAD-IIA family hydrolase</fullName>
    </submittedName>
</protein>
<dbReference type="Proteomes" id="UP000294739">
    <property type="component" value="Unassembled WGS sequence"/>
</dbReference>
<accession>A0A4R5CJ07</accession>
<dbReference type="OrthoDB" id="3400930at2"/>
<sequence length="418" mass="42879">MTHVQSLSQIYDVALLDLDGVVYVGAHPVRHAPQALWAARHAGMRLAFVTNNASRPPDVVAAHLAEIGVEALPAEVVTSAQAAARMLAERLPDGSKVLVVGGEGLEVALRERDLVPVATADDGPAAVVQGFSPRVGWPMLAEGTYAVAAGLLWVATNLDPVVPTDRGRAPGNGTLVDTIRTATGREPLVAGKPEPPMHREAMLRSNATRPLVVGDRLDTDVEGANAAGADSLLVLTGVTDPEEVVLAAAHLRPTYVGTDLRALREPPEHLTVRTGEARAGAWRAAVVDGALRLTRDAAPAESAMRDVAVGEVAVGEIVTESQAPADSGADGLAPLDPADQDALDALRAACGAVWAAADQAGGRVAGRTGDRPTVQAAGGRTDKAVGGADGAAAQYVDPASVRAALDAARIARGRASSY</sequence>
<comment type="caution">
    <text evidence="2">The sequence shown here is derived from an EMBL/GenBank/DDBJ whole genome shotgun (WGS) entry which is preliminary data.</text>
</comment>
<evidence type="ECO:0000313" key="2">
    <source>
        <dbReference type="EMBL" id="TDD99109.1"/>
    </source>
</evidence>
<dbReference type="Gene3D" id="3.40.50.1000">
    <property type="entry name" value="HAD superfamily/HAD-like"/>
    <property type="match status" value="2"/>
</dbReference>
<evidence type="ECO:0000256" key="1">
    <source>
        <dbReference type="SAM" id="MobiDB-lite"/>
    </source>
</evidence>
<dbReference type="PANTHER" id="PTHR19288">
    <property type="entry name" value="4-NITROPHENYLPHOSPHATASE-RELATED"/>
    <property type="match status" value="1"/>
</dbReference>
<evidence type="ECO:0000313" key="3">
    <source>
        <dbReference type="Proteomes" id="UP000294739"/>
    </source>
</evidence>
<dbReference type="GO" id="GO:0005737">
    <property type="term" value="C:cytoplasm"/>
    <property type="evidence" value="ECO:0007669"/>
    <property type="project" value="TreeGrafter"/>
</dbReference>
<proteinExistence type="predicted"/>
<dbReference type="EMBL" id="SMKZ01000059">
    <property type="protein sequence ID" value="TDD99109.1"/>
    <property type="molecule type" value="Genomic_DNA"/>
</dbReference>
<dbReference type="InParanoid" id="A0A4R5CJ07"/>
<dbReference type="FunCoup" id="A0A4R5CJ07">
    <property type="interactions" value="147"/>
</dbReference>
<reference evidence="2 3" key="1">
    <citation type="submission" date="2019-03" db="EMBL/GenBank/DDBJ databases">
        <title>Draft genome sequences of novel Actinobacteria.</title>
        <authorList>
            <person name="Sahin N."/>
            <person name="Ay H."/>
            <person name="Saygin H."/>
        </authorList>
    </citation>
    <scope>NUCLEOTIDE SEQUENCE [LARGE SCALE GENOMIC DNA]</scope>
    <source>
        <strain evidence="2 3">5K138</strain>
    </source>
</reference>
<dbReference type="PANTHER" id="PTHR19288:SF95">
    <property type="entry name" value="D-GLYCEROL 3-PHOSPHATE PHOSPHATASE"/>
    <property type="match status" value="1"/>
</dbReference>